<name>A0A9E8ZB77_9CYAN</name>
<gene>
    <name evidence="2" type="ORF">OXH18_22650</name>
</gene>
<dbReference type="Proteomes" id="UP001163152">
    <property type="component" value="Chromosome"/>
</dbReference>
<reference evidence="2" key="1">
    <citation type="submission" date="2022-12" db="EMBL/GenBank/DDBJ databases">
        <title>Polyphasic identification of a Novel Hot-Spring Cyanobacterium Ocullathermofonsia sinensis gen nov. sp. nov. and Genomic Insights on its Adaptations to the Thermal Habitat.</title>
        <authorList>
            <person name="Daroch M."/>
            <person name="Tang J."/>
            <person name="Jiang Y."/>
        </authorList>
    </citation>
    <scope>NUCLEOTIDE SEQUENCE</scope>
    <source>
        <strain evidence="2">PKUAC-SCTA174</strain>
    </source>
</reference>
<keyword evidence="1" id="KW-0472">Membrane</keyword>
<proteinExistence type="predicted"/>
<dbReference type="RefSeq" id="WP_268609755.1">
    <property type="nucleotide sequence ID" value="NZ_CP113797.1"/>
</dbReference>
<organism evidence="2 3">
    <name type="scientific">Thermocoleostomius sinensis A174</name>
    <dbReference type="NCBI Taxonomy" id="2016057"/>
    <lineage>
        <taxon>Bacteria</taxon>
        <taxon>Bacillati</taxon>
        <taxon>Cyanobacteriota</taxon>
        <taxon>Cyanophyceae</taxon>
        <taxon>Oculatellales</taxon>
        <taxon>Oculatellaceae</taxon>
        <taxon>Thermocoleostomius</taxon>
    </lineage>
</organism>
<protein>
    <submittedName>
        <fullName evidence="2">Uncharacterized protein</fullName>
    </submittedName>
</protein>
<accession>A0A9E8ZB77</accession>
<keyword evidence="3" id="KW-1185">Reference proteome</keyword>
<dbReference type="EMBL" id="CP113797">
    <property type="protein sequence ID" value="WAL59938.1"/>
    <property type="molecule type" value="Genomic_DNA"/>
</dbReference>
<dbReference type="KEGG" id="tsin:OXH18_22650"/>
<keyword evidence="1" id="KW-1133">Transmembrane helix</keyword>
<evidence type="ECO:0000313" key="2">
    <source>
        <dbReference type="EMBL" id="WAL59938.1"/>
    </source>
</evidence>
<sequence>MKSLFKQTFPYPENLKRFPFGLADVVVILGTLVLLGLIAQVGAGTLVAFVPPDQIPEVSFDPSNLPPCFSFVPMPSIVKPKV</sequence>
<keyword evidence="1" id="KW-0812">Transmembrane</keyword>
<dbReference type="AlphaFoldDB" id="A0A9E8ZB77"/>
<evidence type="ECO:0000313" key="3">
    <source>
        <dbReference type="Proteomes" id="UP001163152"/>
    </source>
</evidence>
<feature type="transmembrane region" description="Helical" evidence="1">
    <location>
        <begin position="21"/>
        <end position="50"/>
    </location>
</feature>
<evidence type="ECO:0000256" key="1">
    <source>
        <dbReference type="SAM" id="Phobius"/>
    </source>
</evidence>